<dbReference type="Gene3D" id="2.60.120.10">
    <property type="entry name" value="Jelly Rolls"/>
    <property type="match status" value="1"/>
</dbReference>
<feature type="domain" description="HTH araC/xylS-type" evidence="4">
    <location>
        <begin position="188"/>
        <end position="287"/>
    </location>
</feature>
<dbReference type="SUPFAM" id="SSF46689">
    <property type="entry name" value="Homeodomain-like"/>
    <property type="match status" value="2"/>
</dbReference>
<dbReference type="InterPro" id="IPR018062">
    <property type="entry name" value="HTH_AraC-typ_CS"/>
</dbReference>
<dbReference type="GO" id="GO:0043565">
    <property type="term" value="F:sequence-specific DNA binding"/>
    <property type="evidence" value="ECO:0007669"/>
    <property type="project" value="InterPro"/>
</dbReference>
<dbReference type="GO" id="GO:0003700">
    <property type="term" value="F:DNA-binding transcription factor activity"/>
    <property type="evidence" value="ECO:0007669"/>
    <property type="project" value="InterPro"/>
</dbReference>
<accession>A0A1I2J298</accession>
<dbReference type="AlphaFoldDB" id="A0A1I2J298"/>
<dbReference type="Gene3D" id="1.10.10.60">
    <property type="entry name" value="Homeodomain-like"/>
    <property type="match status" value="2"/>
</dbReference>
<evidence type="ECO:0000313" key="6">
    <source>
        <dbReference type="Proteomes" id="UP000199513"/>
    </source>
</evidence>
<dbReference type="SMART" id="SM00342">
    <property type="entry name" value="HTH_ARAC"/>
    <property type="match status" value="1"/>
</dbReference>
<dbReference type="InterPro" id="IPR011051">
    <property type="entry name" value="RmlC_Cupin_sf"/>
</dbReference>
<sequence length="294" mass="34730">MKPQFIRRNDRFFNESFAVKWYRLPHFERFWHYHTEMELAYNFKSTGTRFIGDSIAPFEEGEIILLGYNLPHVWLNDPQYFENRADLYTEGINLHFEKNILGNSFFVAEELKEIGQLIERASRGIIFLGESKKNVPPLLFEMLDAKDSFERLILLLKVLKILANETEYQYIASLGYPEKFDTKDARMSKVFNYILHNFQSPITLNDVAEIAKMNKSAFCRYFKKVTNKHFVQYLNEVRISYACKLLLEQNTKSITDVCFASGYNNLSNFNQQFKKIKKISPSDFIQKYSLVFKV</sequence>
<evidence type="ECO:0000256" key="1">
    <source>
        <dbReference type="ARBA" id="ARBA00023015"/>
    </source>
</evidence>
<name>A0A1I2J298_9BACT</name>
<evidence type="ECO:0000259" key="4">
    <source>
        <dbReference type="PROSITE" id="PS01124"/>
    </source>
</evidence>
<evidence type="ECO:0000256" key="3">
    <source>
        <dbReference type="ARBA" id="ARBA00023163"/>
    </source>
</evidence>
<keyword evidence="1" id="KW-0805">Transcription regulation</keyword>
<dbReference type="STRING" id="1003.SAMN04488541_10407"/>
<proteinExistence type="predicted"/>
<dbReference type="InterPro" id="IPR018060">
    <property type="entry name" value="HTH_AraC"/>
</dbReference>
<dbReference type="PROSITE" id="PS00041">
    <property type="entry name" value="HTH_ARAC_FAMILY_1"/>
    <property type="match status" value="1"/>
</dbReference>
<organism evidence="5 6">
    <name type="scientific">Thermoflexibacter ruber</name>
    <dbReference type="NCBI Taxonomy" id="1003"/>
    <lineage>
        <taxon>Bacteria</taxon>
        <taxon>Pseudomonadati</taxon>
        <taxon>Bacteroidota</taxon>
        <taxon>Cytophagia</taxon>
        <taxon>Cytophagales</taxon>
        <taxon>Thermoflexibacteraceae</taxon>
        <taxon>Thermoflexibacter</taxon>
    </lineage>
</organism>
<dbReference type="Proteomes" id="UP000199513">
    <property type="component" value="Unassembled WGS sequence"/>
</dbReference>
<keyword evidence="2 5" id="KW-0238">DNA-binding</keyword>
<protein>
    <submittedName>
        <fullName evidence="5">AraC-type DNA-binding protein</fullName>
    </submittedName>
</protein>
<evidence type="ECO:0000313" key="5">
    <source>
        <dbReference type="EMBL" id="SFF48138.1"/>
    </source>
</evidence>
<dbReference type="RefSeq" id="WP_091548881.1">
    <property type="nucleotide sequence ID" value="NZ_FONY01000040.1"/>
</dbReference>
<evidence type="ECO:0000256" key="2">
    <source>
        <dbReference type="ARBA" id="ARBA00023125"/>
    </source>
</evidence>
<dbReference type="EMBL" id="FONY01000040">
    <property type="protein sequence ID" value="SFF48138.1"/>
    <property type="molecule type" value="Genomic_DNA"/>
</dbReference>
<keyword evidence="3" id="KW-0804">Transcription</keyword>
<dbReference type="PANTHER" id="PTHR43280">
    <property type="entry name" value="ARAC-FAMILY TRANSCRIPTIONAL REGULATOR"/>
    <property type="match status" value="1"/>
</dbReference>
<dbReference type="InterPro" id="IPR009057">
    <property type="entry name" value="Homeodomain-like_sf"/>
</dbReference>
<dbReference type="PROSITE" id="PS01124">
    <property type="entry name" value="HTH_ARAC_FAMILY_2"/>
    <property type="match status" value="1"/>
</dbReference>
<dbReference type="Pfam" id="PF12833">
    <property type="entry name" value="HTH_18"/>
    <property type="match status" value="1"/>
</dbReference>
<keyword evidence="6" id="KW-1185">Reference proteome</keyword>
<dbReference type="SUPFAM" id="SSF51182">
    <property type="entry name" value="RmlC-like cupins"/>
    <property type="match status" value="1"/>
</dbReference>
<dbReference type="PANTHER" id="PTHR43280:SF27">
    <property type="entry name" value="TRANSCRIPTIONAL REGULATOR MTLR"/>
    <property type="match status" value="1"/>
</dbReference>
<dbReference type="OrthoDB" id="792101at2"/>
<dbReference type="InterPro" id="IPR014710">
    <property type="entry name" value="RmlC-like_jellyroll"/>
</dbReference>
<gene>
    <name evidence="5" type="ORF">SAMN04488541_10407</name>
</gene>
<reference evidence="5 6" key="1">
    <citation type="submission" date="2016-10" db="EMBL/GenBank/DDBJ databases">
        <authorList>
            <person name="de Groot N.N."/>
        </authorList>
    </citation>
    <scope>NUCLEOTIDE SEQUENCE [LARGE SCALE GENOMIC DNA]</scope>
    <source>
        <strain>GEY</strain>
        <strain evidence="6">DSM 9560</strain>
    </source>
</reference>